<organism evidence="1 2">
    <name type="scientific">Edwardsiella tarda</name>
    <dbReference type="NCBI Taxonomy" id="636"/>
    <lineage>
        <taxon>Bacteria</taxon>
        <taxon>Pseudomonadati</taxon>
        <taxon>Pseudomonadota</taxon>
        <taxon>Gammaproteobacteria</taxon>
        <taxon>Enterobacterales</taxon>
        <taxon>Hafniaceae</taxon>
        <taxon>Edwardsiella</taxon>
    </lineage>
</organism>
<name>A0A2A7U3U7_EDWTA</name>
<reference evidence="2" key="1">
    <citation type="submission" date="2017-09" db="EMBL/GenBank/DDBJ databases">
        <title>FDA dAtabase for Regulatory Grade micrObial Sequences (FDA-ARGOS): Supporting development and validation of Infectious Disease Dx tests.</title>
        <authorList>
            <person name="Goldberg B."/>
            <person name="Campos J."/>
            <person name="Tallon L."/>
            <person name="Sadzewicz L."/>
            <person name="Ott S."/>
            <person name="Zhao X."/>
            <person name="Nagaraj S."/>
            <person name="Vavikolanu K."/>
            <person name="Aluvathingal J."/>
            <person name="Nadendla S."/>
            <person name="Geyer C."/>
            <person name="Sichtig H."/>
        </authorList>
    </citation>
    <scope>NUCLEOTIDE SEQUENCE [LARGE SCALE GENOMIC DNA]</scope>
    <source>
        <strain evidence="2">FDAARGOS_370</strain>
    </source>
</reference>
<evidence type="ECO:0000313" key="1">
    <source>
        <dbReference type="EMBL" id="PEH73045.1"/>
    </source>
</evidence>
<dbReference type="Proteomes" id="UP000219788">
    <property type="component" value="Unassembled WGS sequence"/>
</dbReference>
<comment type="caution">
    <text evidence="1">The sequence shown here is derived from an EMBL/GenBank/DDBJ whole genome shotgun (WGS) entry which is preliminary data.</text>
</comment>
<evidence type="ECO:0000313" key="2">
    <source>
        <dbReference type="Proteomes" id="UP000219788"/>
    </source>
</evidence>
<dbReference type="RefSeq" id="WP_098143278.1">
    <property type="nucleotide sequence ID" value="NZ_PDDV01000013.1"/>
</dbReference>
<proteinExistence type="predicted"/>
<protein>
    <submittedName>
        <fullName evidence="1">Uncharacterized protein</fullName>
    </submittedName>
</protein>
<sequence>MSDSPIGAASATYRKAVNGIAEAIKIDPRHTKYPSEDFQDMVDEIPEAMREKALQWYERGIKRGMRKATDLMAEGEIYREGDTVHAPKIMKVNTKVKMSGGEWEKYSVTIKAKDIGFK</sequence>
<dbReference type="AlphaFoldDB" id="A0A2A7U3U7"/>
<gene>
    <name evidence="1" type="ORF">CRM76_14435</name>
</gene>
<accession>A0A2A7U3U7</accession>
<dbReference type="OrthoDB" id="582534at2"/>
<dbReference type="EMBL" id="PDDV01000013">
    <property type="protein sequence ID" value="PEH73045.1"/>
    <property type="molecule type" value="Genomic_DNA"/>
</dbReference>